<evidence type="ECO:0000256" key="2">
    <source>
        <dbReference type="ARBA" id="ARBA00022448"/>
    </source>
</evidence>
<dbReference type="Pfam" id="PF19300">
    <property type="entry name" value="BPD_transp_1_N"/>
    <property type="match status" value="1"/>
</dbReference>
<feature type="transmembrane region" description="Helical" evidence="9">
    <location>
        <begin position="9"/>
        <end position="30"/>
    </location>
</feature>
<evidence type="ECO:0000256" key="3">
    <source>
        <dbReference type="ARBA" id="ARBA00022475"/>
    </source>
</evidence>
<name>A0ABV6CDB9_9GAMM</name>
<feature type="domain" description="ABC transmembrane type-1" evidence="10">
    <location>
        <begin position="96"/>
        <end position="331"/>
    </location>
</feature>
<dbReference type="EMBL" id="JBHLXE010000111">
    <property type="protein sequence ID" value="MFC0180997.1"/>
    <property type="molecule type" value="Genomic_DNA"/>
</dbReference>
<reference evidence="11 12" key="1">
    <citation type="submission" date="2024-09" db="EMBL/GenBank/DDBJ databases">
        <authorList>
            <person name="Sun Q."/>
            <person name="Mori K."/>
        </authorList>
    </citation>
    <scope>NUCLEOTIDE SEQUENCE [LARGE SCALE GENOMIC DNA]</scope>
    <source>
        <strain evidence="11 12">CCM 8545</strain>
    </source>
</reference>
<dbReference type="Pfam" id="PF00528">
    <property type="entry name" value="BPD_transp_1"/>
    <property type="match status" value="1"/>
</dbReference>
<organism evidence="11 12">
    <name type="scientific">Thorsellia kenyensis</name>
    <dbReference type="NCBI Taxonomy" id="1549888"/>
    <lineage>
        <taxon>Bacteria</taxon>
        <taxon>Pseudomonadati</taxon>
        <taxon>Pseudomonadota</taxon>
        <taxon>Gammaproteobacteria</taxon>
        <taxon>Enterobacterales</taxon>
        <taxon>Thorselliaceae</taxon>
        <taxon>Thorsellia</taxon>
    </lineage>
</organism>
<dbReference type="RefSeq" id="WP_385878356.1">
    <property type="nucleotide sequence ID" value="NZ_JBHLXE010000111.1"/>
</dbReference>
<feature type="transmembrane region" description="Helical" evidence="9">
    <location>
        <begin position="102"/>
        <end position="123"/>
    </location>
</feature>
<feature type="transmembrane region" description="Helical" evidence="9">
    <location>
        <begin position="204"/>
        <end position="223"/>
    </location>
</feature>
<keyword evidence="12" id="KW-1185">Reference proteome</keyword>
<comment type="similarity">
    <text evidence="8">Belongs to the binding-protein-dependent transport system permease family. OppBC subfamily.</text>
</comment>
<evidence type="ECO:0000259" key="10">
    <source>
        <dbReference type="PROSITE" id="PS50928"/>
    </source>
</evidence>
<feature type="transmembrane region" description="Helical" evidence="9">
    <location>
        <begin position="135"/>
        <end position="158"/>
    </location>
</feature>
<evidence type="ECO:0000313" key="11">
    <source>
        <dbReference type="EMBL" id="MFC0180997.1"/>
    </source>
</evidence>
<evidence type="ECO:0000256" key="6">
    <source>
        <dbReference type="ARBA" id="ARBA00022989"/>
    </source>
</evidence>
<evidence type="ECO:0000256" key="7">
    <source>
        <dbReference type="ARBA" id="ARBA00023136"/>
    </source>
</evidence>
<dbReference type="SUPFAM" id="SSF161098">
    <property type="entry name" value="MetI-like"/>
    <property type="match status" value="1"/>
</dbReference>
<keyword evidence="5 9" id="KW-0812">Transmembrane</keyword>
<evidence type="ECO:0000256" key="4">
    <source>
        <dbReference type="ARBA" id="ARBA00022519"/>
    </source>
</evidence>
<keyword evidence="6 9" id="KW-1133">Transmembrane helix</keyword>
<dbReference type="InterPro" id="IPR000515">
    <property type="entry name" value="MetI-like"/>
</dbReference>
<evidence type="ECO:0000256" key="9">
    <source>
        <dbReference type="RuleBase" id="RU363032"/>
    </source>
</evidence>
<sequence>MGKFFIKRILVLFPTFLGITLLTFILVKLIPGDPVEIMMGDRGLSPEAHSEAIRALGLDKPFIVQYFNYLKDILSGNFGVSFSSKTPVISDFLTLFPATIELTFFAMLFAIGVGVPLGVLAAVKSGSFFDNAVMAISLTGFSLPIFWFALIMILFFSVTLGWTPVSGRISNFYYIEPYTGFMLIDSIKAQLDDPEFSQGAFLSALHHLLLPSIVLGTIPLAIISRMTRSSMLEVLKEDYVRTAYAKGLSPRKVIFGHALKNALIPVITVIGLSVSSLLGGAVLTETIFSWPGIGKWLIDSISKRDYVVVQNGILLIACVVILTNFFVDILYGIINPKMRQLSN</sequence>
<evidence type="ECO:0000256" key="5">
    <source>
        <dbReference type="ARBA" id="ARBA00022692"/>
    </source>
</evidence>
<evidence type="ECO:0000256" key="1">
    <source>
        <dbReference type="ARBA" id="ARBA00004429"/>
    </source>
</evidence>
<dbReference type="PANTHER" id="PTHR43163">
    <property type="entry name" value="DIPEPTIDE TRANSPORT SYSTEM PERMEASE PROTEIN DPPB-RELATED"/>
    <property type="match status" value="1"/>
</dbReference>
<dbReference type="Proteomes" id="UP001589758">
    <property type="component" value="Unassembled WGS sequence"/>
</dbReference>
<gene>
    <name evidence="11" type="ORF">ACFFIT_13035</name>
</gene>
<feature type="transmembrane region" description="Helical" evidence="9">
    <location>
        <begin position="262"/>
        <end position="283"/>
    </location>
</feature>
<feature type="transmembrane region" description="Helical" evidence="9">
    <location>
        <begin position="313"/>
        <end position="334"/>
    </location>
</feature>
<keyword evidence="3" id="KW-1003">Cell membrane</keyword>
<dbReference type="PANTHER" id="PTHR43163:SF6">
    <property type="entry name" value="DIPEPTIDE TRANSPORT SYSTEM PERMEASE PROTEIN DPPB-RELATED"/>
    <property type="match status" value="1"/>
</dbReference>
<dbReference type="InterPro" id="IPR035906">
    <property type="entry name" value="MetI-like_sf"/>
</dbReference>
<evidence type="ECO:0000256" key="8">
    <source>
        <dbReference type="ARBA" id="ARBA00024202"/>
    </source>
</evidence>
<dbReference type="InterPro" id="IPR045621">
    <property type="entry name" value="BPD_transp_1_N"/>
</dbReference>
<protein>
    <submittedName>
        <fullName evidence="11">ABC transporter permease</fullName>
    </submittedName>
</protein>
<comment type="subcellular location">
    <subcellularLocation>
        <location evidence="1">Cell inner membrane</location>
        <topology evidence="1">Multi-pass membrane protein</topology>
    </subcellularLocation>
    <subcellularLocation>
        <location evidence="9">Cell membrane</location>
        <topology evidence="9">Multi-pass membrane protein</topology>
    </subcellularLocation>
</comment>
<proteinExistence type="inferred from homology"/>
<comment type="caution">
    <text evidence="11">The sequence shown here is derived from an EMBL/GenBank/DDBJ whole genome shotgun (WGS) entry which is preliminary data.</text>
</comment>
<keyword evidence="4" id="KW-0997">Cell inner membrane</keyword>
<keyword evidence="2 9" id="KW-0813">Transport</keyword>
<accession>A0ABV6CDB9</accession>
<dbReference type="CDD" id="cd06261">
    <property type="entry name" value="TM_PBP2"/>
    <property type="match status" value="1"/>
</dbReference>
<dbReference type="Gene3D" id="1.10.3720.10">
    <property type="entry name" value="MetI-like"/>
    <property type="match status" value="1"/>
</dbReference>
<dbReference type="PROSITE" id="PS50928">
    <property type="entry name" value="ABC_TM1"/>
    <property type="match status" value="1"/>
</dbReference>
<evidence type="ECO:0000313" key="12">
    <source>
        <dbReference type="Proteomes" id="UP001589758"/>
    </source>
</evidence>
<keyword evidence="7 9" id="KW-0472">Membrane</keyword>